<dbReference type="OrthoDB" id="833511at2"/>
<dbReference type="Proteomes" id="UP000316614">
    <property type="component" value="Chromosome"/>
</dbReference>
<dbReference type="Pfam" id="PF13970">
    <property type="entry name" value="DUF4221"/>
    <property type="match status" value="1"/>
</dbReference>
<sequence length="379" mass="42956">MNKLFFIALLFMIFSCSQKDRDSEVAEKGISHDRKFDLNITDTIVVDSGDDFIMLGNNSSSPSSISGDLKYFYSYDHVRDRIDEVDLDQMQLKGRIRLEENGPNGTGARIGYISSCGNGNMLINDSDDHIKLFDPSGEKLYALQLDNKNLKGAILEGNEAISTKGVMYDEDTYYSYYHNIEGAKEPLGIAKLNVSTGQFDKTPIPELGRIKAFSVSLNQNGNKMSVGNSFYFQLVGDKILMSNSAINELFVYQVEKEAVSHVSYKSQFTPNQQIEPEKKRTKDLEEFNTLYLEMLNSVSFQKPVFDAKRQHFYRFSIASQDGKVIRVITVFDRDFKQIGENLIQDFIPNISHANDGKIHWKTAIGDELAFIRGEVAEKR</sequence>
<evidence type="ECO:0000313" key="2">
    <source>
        <dbReference type="Proteomes" id="UP000316614"/>
    </source>
</evidence>
<organism evidence="1 2">
    <name type="scientific">Echinicola soli</name>
    <dbReference type="NCBI Taxonomy" id="2591634"/>
    <lineage>
        <taxon>Bacteria</taxon>
        <taxon>Pseudomonadati</taxon>
        <taxon>Bacteroidota</taxon>
        <taxon>Cytophagia</taxon>
        <taxon>Cytophagales</taxon>
        <taxon>Cyclobacteriaceae</taxon>
        <taxon>Echinicola</taxon>
    </lineage>
</organism>
<evidence type="ECO:0000313" key="1">
    <source>
        <dbReference type="EMBL" id="QDH78395.1"/>
    </source>
</evidence>
<dbReference type="RefSeq" id="WP_141613651.1">
    <property type="nucleotide sequence ID" value="NZ_CP041253.1"/>
</dbReference>
<gene>
    <name evidence="1" type="ORF">FKX85_04810</name>
</gene>
<reference evidence="1 2" key="1">
    <citation type="submission" date="2019-06" db="EMBL/GenBank/DDBJ databases">
        <title>Echinicola alkalisoli sp. nov. isolated from saline soil.</title>
        <authorList>
            <person name="Sun J.-Q."/>
            <person name="Xu L."/>
        </authorList>
    </citation>
    <scope>NUCLEOTIDE SEQUENCE [LARGE SCALE GENOMIC DNA]</scope>
    <source>
        <strain evidence="1 2">LN3S3</strain>
    </source>
</reference>
<accession>A0A514CEX5</accession>
<proteinExistence type="predicted"/>
<dbReference type="PROSITE" id="PS51257">
    <property type="entry name" value="PROKAR_LIPOPROTEIN"/>
    <property type="match status" value="1"/>
</dbReference>
<dbReference type="EMBL" id="CP041253">
    <property type="protein sequence ID" value="QDH78395.1"/>
    <property type="molecule type" value="Genomic_DNA"/>
</dbReference>
<keyword evidence="2" id="KW-1185">Reference proteome</keyword>
<dbReference type="KEGG" id="echi:FKX85_04810"/>
<dbReference type="InterPro" id="IPR025316">
    <property type="entry name" value="DUF4221"/>
</dbReference>
<dbReference type="AlphaFoldDB" id="A0A514CEX5"/>
<dbReference type="SUPFAM" id="SSF63829">
    <property type="entry name" value="Calcium-dependent phosphotriesterase"/>
    <property type="match status" value="1"/>
</dbReference>
<name>A0A514CEX5_9BACT</name>
<protein>
    <submittedName>
        <fullName evidence="1">DUF4221 domain-containing protein</fullName>
    </submittedName>
</protein>